<gene>
    <name evidence="2" type="ORF">COY32_03035</name>
</gene>
<evidence type="ECO:0000259" key="1">
    <source>
        <dbReference type="PROSITE" id="PS51820"/>
    </source>
</evidence>
<accession>A0A2M7TJ97</accession>
<dbReference type="SUPFAM" id="SSF56988">
    <property type="entry name" value="Anthrax protective antigen"/>
    <property type="match status" value="1"/>
</dbReference>
<name>A0A2M7TJ97_UNCKA</name>
<sequence>MLVKAQVDDASGVARVQLTIWPTGGGQSNVDLSNTGSNVWETTINVDQYANGTVLNYFLYVWDASINHNPVQLTGVNTVVVTKDNTPPTGNYLSAPSVVDSSLQVTANIEDPSGVLAVTLYTGIGSFDMVRSGSSNTWESTIDTSNQPSGSTFSYNIHASDVWGNSVQVTGATNVTVNHDTTPPTGYYITAPSVAGRSLDISAHLEDPSGVAGATLYSGIGTFEMAKEGTSETWSVTVETGHLALGTTFNYNIHAKDFKGNSVQVTGNQPVTVDDREPPTGYLVNVNPNPYNNMVLQADFDPDLSGVAWVHAIYKVGNGGWQTRSMSNLHTNHWEANIDIRYAPHGTHIEYYIFAGDFAGNQAQTTGVQPVDVACPGVSLTTWCAEYYNNTTLSGTPAYSQGEGGTYIERNYGAYEPEGGRGGLGKDNFSIRWSKVVDFGTNYFHFSTTSDDGVRVFLDNTVVIGEWHPGANLNYTAIRFVPAGKHLVLLEYVEYGGLAHVKFTW</sequence>
<organism evidence="2 3">
    <name type="scientific">candidate division WWE3 bacterium CG_4_10_14_0_2_um_filter_41_14</name>
    <dbReference type="NCBI Taxonomy" id="1975072"/>
    <lineage>
        <taxon>Bacteria</taxon>
        <taxon>Katanobacteria</taxon>
    </lineage>
</organism>
<protein>
    <recommendedName>
        <fullName evidence="1">PA14 domain-containing protein</fullName>
    </recommendedName>
</protein>
<dbReference type="PROSITE" id="PS51820">
    <property type="entry name" value="PA14"/>
    <property type="match status" value="1"/>
</dbReference>
<dbReference type="AlphaFoldDB" id="A0A2M7TJ97"/>
<reference evidence="3" key="1">
    <citation type="submission" date="2017-09" db="EMBL/GenBank/DDBJ databases">
        <title>Depth-based differentiation of microbial function through sediment-hosted aquifers and enrichment of novel symbionts in the deep terrestrial subsurface.</title>
        <authorList>
            <person name="Probst A.J."/>
            <person name="Ladd B."/>
            <person name="Jarett J.K."/>
            <person name="Geller-Mcgrath D.E."/>
            <person name="Sieber C.M.K."/>
            <person name="Emerson J.B."/>
            <person name="Anantharaman K."/>
            <person name="Thomas B.C."/>
            <person name="Malmstrom R."/>
            <person name="Stieglmeier M."/>
            <person name="Klingl A."/>
            <person name="Woyke T."/>
            <person name="Ryan C.M."/>
            <person name="Banfield J.F."/>
        </authorList>
    </citation>
    <scope>NUCLEOTIDE SEQUENCE [LARGE SCALE GENOMIC DNA]</scope>
</reference>
<comment type="caution">
    <text evidence="2">The sequence shown here is derived from an EMBL/GenBank/DDBJ whole genome shotgun (WGS) entry which is preliminary data.</text>
</comment>
<dbReference type="InterPro" id="IPR037524">
    <property type="entry name" value="PA14/GLEYA"/>
</dbReference>
<evidence type="ECO:0000313" key="3">
    <source>
        <dbReference type="Proteomes" id="UP000228920"/>
    </source>
</evidence>
<dbReference type="Gene3D" id="3.90.182.10">
    <property type="entry name" value="Toxin - Anthrax Protective Antigen,domain 1"/>
    <property type="match status" value="1"/>
</dbReference>
<proteinExistence type="predicted"/>
<dbReference type="EMBL" id="PFNL01000091">
    <property type="protein sequence ID" value="PIZ46582.1"/>
    <property type="molecule type" value="Genomic_DNA"/>
</dbReference>
<dbReference type="Proteomes" id="UP000228920">
    <property type="component" value="Unassembled WGS sequence"/>
</dbReference>
<evidence type="ECO:0000313" key="2">
    <source>
        <dbReference type="EMBL" id="PIZ46582.1"/>
    </source>
</evidence>
<feature type="domain" description="PA14" evidence="1">
    <location>
        <begin position="378"/>
        <end position="505"/>
    </location>
</feature>